<keyword evidence="4 14" id="KW-0235">DNA replication</keyword>
<feature type="domain" description="CR-type" evidence="17">
    <location>
        <begin position="132"/>
        <end position="210"/>
    </location>
</feature>
<evidence type="ECO:0000256" key="6">
    <source>
        <dbReference type="ARBA" id="ARBA00022737"/>
    </source>
</evidence>
<feature type="repeat" description="CXXCXGXG motif" evidence="14">
    <location>
        <begin position="162"/>
        <end position="169"/>
    </location>
</feature>
<dbReference type="GO" id="GO:0005524">
    <property type="term" value="F:ATP binding"/>
    <property type="evidence" value="ECO:0007669"/>
    <property type="project" value="InterPro"/>
</dbReference>
<protein>
    <recommendedName>
        <fullName evidence="13 14">Chaperone protein DnaJ</fullName>
    </recommendedName>
</protein>
<evidence type="ECO:0000256" key="9">
    <source>
        <dbReference type="ARBA" id="ARBA00023016"/>
    </source>
</evidence>
<dbReference type="Gene3D" id="2.10.230.10">
    <property type="entry name" value="Heat shock protein DnaJ, cysteine-rich domain"/>
    <property type="match status" value="1"/>
</dbReference>
<dbReference type="NCBIfam" id="TIGR02349">
    <property type="entry name" value="DnaJ_bact"/>
    <property type="match status" value="1"/>
</dbReference>
<comment type="cofactor">
    <cofactor evidence="14">
        <name>Zn(2+)</name>
        <dbReference type="ChEBI" id="CHEBI:29105"/>
    </cofactor>
    <text evidence="14">Binds 2 Zn(2+) ions per monomer.</text>
</comment>
<feature type="binding site" evidence="14">
    <location>
        <position position="198"/>
    </location>
    <ligand>
        <name>Zn(2+)</name>
        <dbReference type="ChEBI" id="CHEBI:29105"/>
        <label>1</label>
    </ligand>
</feature>
<evidence type="ECO:0000256" key="4">
    <source>
        <dbReference type="ARBA" id="ARBA00022705"/>
    </source>
</evidence>
<feature type="binding site" evidence="14">
    <location>
        <position position="162"/>
    </location>
    <ligand>
        <name>Zn(2+)</name>
        <dbReference type="ChEBI" id="CHEBI:29105"/>
        <label>2</label>
    </ligand>
</feature>
<dbReference type="Proteomes" id="UP000885738">
    <property type="component" value="Unassembled WGS sequence"/>
</dbReference>
<dbReference type="InterPro" id="IPR001623">
    <property type="entry name" value="DnaJ_domain"/>
</dbReference>
<evidence type="ECO:0000256" key="10">
    <source>
        <dbReference type="ARBA" id="ARBA00023186"/>
    </source>
</evidence>
<keyword evidence="7 14" id="KW-0863">Zinc-finger</keyword>
<evidence type="ECO:0000256" key="5">
    <source>
        <dbReference type="ARBA" id="ARBA00022723"/>
    </source>
</evidence>
<comment type="similarity">
    <text evidence="12 14">Belongs to the DnaJ family.</text>
</comment>
<keyword evidence="5 14" id="KW-0479">Metal-binding</keyword>
<evidence type="ECO:0000259" key="17">
    <source>
        <dbReference type="PROSITE" id="PS51188"/>
    </source>
</evidence>
<reference evidence="18" key="1">
    <citation type="journal article" date="2020" name="mSystems">
        <title>Genome- and Community-Level Interaction Insights into Carbon Utilization and Element Cycling Functions of Hydrothermarchaeota in Hydrothermal Sediment.</title>
        <authorList>
            <person name="Zhou Z."/>
            <person name="Liu Y."/>
            <person name="Xu W."/>
            <person name="Pan J."/>
            <person name="Luo Z.H."/>
            <person name="Li M."/>
        </authorList>
    </citation>
    <scope>NUCLEOTIDE SEQUENCE [LARGE SCALE GENOMIC DNA]</scope>
    <source>
        <strain evidence="18">HyVt-389</strain>
    </source>
</reference>
<evidence type="ECO:0000256" key="8">
    <source>
        <dbReference type="ARBA" id="ARBA00022833"/>
    </source>
</evidence>
<dbReference type="PROSITE" id="PS00636">
    <property type="entry name" value="DNAJ_1"/>
    <property type="match status" value="1"/>
</dbReference>
<feature type="repeat" description="CXXCXGXG motif" evidence="14">
    <location>
        <begin position="184"/>
        <end position="191"/>
    </location>
</feature>
<dbReference type="InterPro" id="IPR012724">
    <property type="entry name" value="DnaJ"/>
</dbReference>
<evidence type="ECO:0000256" key="11">
    <source>
        <dbReference type="ARBA" id="ARBA00053423"/>
    </source>
</evidence>
<dbReference type="InterPro" id="IPR036410">
    <property type="entry name" value="HSP_DnaJ_Cys-rich_dom_sf"/>
</dbReference>
<comment type="caution">
    <text evidence="18">The sequence shown here is derived from an EMBL/GenBank/DDBJ whole genome shotgun (WGS) entry which is preliminary data.</text>
</comment>
<comment type="subunit">
    <text evidence="2 14">Homodimer.</text>
</comment>
<feature type="binding site" evidence="14">
    <location>
        <position position="201"/>
    </location>
    <ligand>
        <name>Zn(2+)</name>
        <dbReference type="ChEBI" id="CHEBI:29105"/>
        <label>1</label>
    </ligand>
</feature>
<gene>
    <name evidence="14 18" type="primary">dnaJ</name>
    <name evidence="18" type="ORF">ENI35_07365</name>
</gene>
<dbReference type="InterPro" id="IPR036869">
    <property type="entry name" value="J_dom_sf"/>
</dbReference>
<comment type="domain">
    <text evidence="14">The J domain is necessary and sufficient to stimulate DnaK ATPase activity. Zinc center 1 plays an important role in the autonomous, DnaK-independent chaperone activity of DnaJ. Zinc center 2 is essential for interaction with DnaK and for DnaJ activity.</text>
</comment>
<dbReference type="GO" id="GO:0005737">
    <property type="term" value="C:cytoplasm"/>
    <property type="evidence" value="ECO:0007669"/>
    <property type="project" value="UniProtKB-SubCell"/>
</dbReference>
<proteinExistence type="inferred from homology"/>
<evidence type="ECO:0000256" key="12">
    <source>
        <dbReference type="ARBA" id="ARBA00061004"/>
    </source>
</evidence>
<dbReference type="FunFam" id="1.10.287.110:FF:000034">
    <property type="entry name" value="Chaperone protein DnaJ"/>
    <property type="match status" value="1"/>
</dbReference>
<dbReference type="GO" id="GO:0031072">
    <property type="term" value="F:heat shock protein binding"/>
    <property type="evidence" value="ECO:0007669"/>
    <property type="project" value="InterPro"/>
</dbReference>
<dbReference type="SUPFAM" id="SSF46565">
    <property type="entry name" value="Chaperone J-domain"/>
    <property type="match status" value="1"/>
</dbReference>
<feature type="repeat" description="CXXCXGXG motif" evidence="14">
    <location>
        <begin position="198"/>
        <end position="205"/>
    </location>
</feature>
<keyword evidence="3 14" id="KW-0963">Cytoplasm</keyword>
<organism evidence="18">
    <name type="scientific">Desulfofervidus auxilii</name>
    <dbReference type="NCBI Taxonomy" id="1621989"/>
    <lineage>
        <taxon>Bacteria</taxon>
        <taxon>Pseudomonadati</taxon>
        <taxon>Thermodesulfobacteriota</taxon>
        <taxon>Candidatus Desulfofervidia</taxon>
        <taxon>Candidatus Desulfofervidales</taxon>
        <taxon>Candidatus Desulfofervidaceae</taxon>
        <taxon>Candidatus Desulfofervidus</taxon>
    </lineage>
</organism>
<dbReference type="FunFam" id="2.60.260.20:FF:000004">
    <property type="entry name" value="Molecular chaperone DnaJ"/>
    <property type="match status" value="1"/>
</dbReference>
<dbReference type="Pfam" id="PF01556">
    <property type="entry name" value="DnaJ_C"/>
    <property type="match status" value="1"/>
</dbReference>
<dbReference type="GO" id="GO:0042026">
    <property type="term" value="P:protein refolding"/>
    <property type="evidence" value="ECO:0007669"/>
    <property type="project" value="TreeGrafter"/>
</dbReference>
<evidence type="ECO:0000256" key="13">
    <source>
        <dbReference type="ARBA" id="ARBA00067609"/>
    </source>
</evidence>
<evidence type="ECO:0000259" key="16">
    <source>
        <dbReference type="PROSITE" id="PS50076"/>
    </source>
</evidence>
<feature type="repeat" description="CXXCXGXG motif" evidence="14">
    <location>
        <begin position="145"/>
        <end position="152"/>
    </location>
</feature>
<dbReference type="SUPFAM" id="SSF57938">
    <property type="entry name" value="DnaJ/Hsp40 cysteine-rich domain"/>
    <property type="match status" value="1"/>
</dbReference>
<dbReference type="FunFam" id="2.10.230.10:FF:000002">
    <property type="entry name" value="Molecular chaperone DnaJ"/>
    <property type="match status" value="1"/>
</dbReference>
<evidence type="ECO:0000256" key="14">
    <source>
        <dbReference type="HAMAP-Rule" id="MF_01152"/>
    </source>
</evidence>
<keyword evidence="6 14" id="KW-0677">Repeat</keyword>
<dbReference type="PROSITE" id="PS50076">
    <property type="entry name" value="DNAJ_2"/>
    <property type="match status" value="1"/>
</dbReference>
<dbReference type="PRINTS" id="PR00625">
    <property type="entry name" value="JDOMAIN"/>
</dbReference>
<feature type="domain" description="J" evidence="16">
    <location>
        <begin position="4"/>
        <end position="69"/>
    </location>
</feature>
<feature type="binding site" evidence="14">
    <location>
        <position position="145"/>
    </location>
    <ligand>
        <name>Zn(2+)</name>
        <dbReference type="ChEBI" id="CHEBI:29105"/>
        <label>1</label>
    </ligand>
</feature>
<evidence type="ECO:0000313" key="18">
    <source>
        <dbReference type="EMBL" id="HEC68605.1"/>
    </source>
</evidence>
<evidence type="ECO:0000256" key="15">
    <source>
        <dbReference type="PROSITE-ProRule" id="PRU00546"/>
    </source>
</evidence>
<keyword evidence="10 14" id="KW-0143">Chaperone</keyword>
<feature type="binding site" evidence="14">
    <location>
        <position position="184"/>
    </location>
    <ligand>
        <name>Zn(2+)</name>
        <dbReference type="ChEBI" id="CHEBI:29105"/>
        <label>2</label>
    </ligand>
</feature>
<dbReference type="InterPro" id="IPR001305">
    <property type="entry name" value="HSP_DnaJ_Cys-rich_dom"/>
</dbReference>
<dbReference type="CDD" id="cd06257">
    <property type="entry name" value="DnaJ"/>
    <property type="match status" value="1"/>
</dbReference>
<dbReference type="HAMAP" id="MF_01152">
    <property type="entry name" value="DnaJ"/>
    <property type="match status" value="1"/>
</dbReference>
<keyword evidence="8 14" id="KW-0862">Zinc</keyword>
<evidence type="ECO:0000256" key="3">
    <source>
        <dbReference type="ARBA" id="ARBA00022490"/>
    </source>
</evidence>
<evidence type="ECO:0000256" key="2">
    <source>
        <dbReference type="ARBA" id="ARBA00011738"/>
    </source>
</evidence>
<dbReference type="GO" id="GO:0009408">
    <property type="term" value="P:response to heat"/>
    <property type="evidence" value="ECO:0007669"/>
    <property type="project" value="InterPro"/>
</dbReference>
<dbReference type="GO" id="GO:0051082">
    <property type="term" value="F:unfolded protein binding"/>
    <property type="evidence" value="ECO:0007669"/>
    <property type="project" value="UniProtKB-UniRule"/>
</dbReference>
<keyword evidence="9 14" id="KW-0346">Stress response</keyword>
<dbReference type="NCBIfam" id="NF008035">
    <property type="entry name" value="PRK10767.1"/>
    <property type="match status" value="1"/>
</dbReference>
<dbReference type="Pfam" id="PF00226">
    <property type="entry name" value="DnaJ"/>
    <property type="match status" value="1"/>
</dbReference>
<feature type="zinc finger region" description="CR-type" evidence="15">
    <location>
        <begin position="132"/>
        <end position="210"/>
    </location>
</feature>
<dbReference type="Pfam" id="PF00684">
    <property type="entry name" value="DnaJ_CXXCXGXG"/>
    <property type="match status" value="1"/>
</dbReference>
<comment type="subcellular location">
    <subcellularLocation>
        <location evidence="1 14">Cytoplasm</location>
    </subcellularLocation>
</comment>
<feature type="binding site" evidence="14">
    <location>
        <position position="148"/>
    </location>
    <ligand>
        <name>Zn(2+)</name>
        <dbReference type="ChEBI" id="CHEBI:29105"/>
        <label>1</label>
    </ligand>
</feature>
<dbReference type="GO" id="GO:0008270">
    <property type="term" value="F:zinc ion binding"/>
    <property type="evidence" value="ECO:0007669"/>
    <property type="project" value="UniProtKB-UniRule"/>
</dbReference>
<accession>A0A7C1ZN11</accession>
<dbReference type="PROSITE" id="PS51188">
    <property type="entry name" value="ZF_CR"/>
    <property type="match status" value="1"/>
</dbReference>
<dbReference type="SUPFAM" id="SSF49493">
    <property type="entry name" value="HSP40/DnaJ peptide-binding domain"/>
    <property type="match status" value="2"/>
</dbReference>
<dbReference type="Gene3D" id="2.60.260.20">
    <property type="entry name" value="Urease metallochaperone UreE, N-terminal domain"/>
    <property type="match status" value="2"/>
</dbReference>
<comment type="function">
    <text evidence="11 14">Participates actively in the response to hyperosmotic and heat shock by preventing the aggregation of stress-denatured proteins and by disaggregating proteins, also in an autonomous, DnaK-independent fashion. Unfolded proteins bind initially to DnaJ; upon interaction with the DnaJ-bound protein, DnaK hydrolyzes its bound ATP, resulting in the formation of a stable complex. GrpE releases ADP from DnaK; ATP binding to DnaK triggers the release of the substrate protein, thus completing the reaction cycle. Several rounds of ATP-dependent interactions between DnaJ, DnaK and GrpE are required for fully efficient folding. Also involved, together with DnaK and GrpE, in the DNA replication of plasmids through activation of initiation proteins.</text>
</comment>
<dbReference type="AlphaFoldDB" id="A0A7C1ZN11"/>
<sequence>MKRDYYDILGVSRNATQEEIKSAYRRLALKYHPDRNPGDKEAEEKFKEAAEAYEVLRDPEKRAIYDQYGHAGLEGYGRPSTHFRDFDDIFSTFSEIFDEFFGFGPRRKGYVPEAGADLRYQLEVSFEEAISGTEKWIEIPKKATCPFCDGSGIQPGYQPEICPSCQGRGQVYRSHGFLRIATTCPRCQGEGYIITHPCNKCQGKGWVKEKKKVKVVIPPGVDTGMSLRIQGEGEPGLHGGPPGNLYIFIRVKPHPFFTRKGDDIFCEIPISFVQSALGDEIEVPTLKGPQKLKIPPGTQPGHTFRLKHLGAPRLERGGRGDQIVKIIVKVPTDLTPQQRILLEEFERIEREKKSTPYKRFWERMKDYFSSKFQGV</sequence>
<dbReference type="SMART" id="SM00271">
    <property type="entry name" value="DnaJ"/>
    <property type="match status" value="1"/>
</dbReference>
<dbReference type="PANTHER" id="PTHR43096:SF10">
    <property type="entry name" value="CHAPERONE PROTEIN DNAJ A6, CHLOROPLASTIC"/>
    <property type="match status" value="1"/>
</dbReference>
<dbReference type="EMBL" id="DRIH01000266">
    <property type="protein sequence ID" value="HEC68605.1"/>
    <property type="molecule type" value="Genomic_DNA"/>
</dbReference>
<evidence type="ECO:0000256" key="1">
    <source>
        <dbReference type="ARBA" id="ARBA00004496"/>
    </source>
</evidence>
<feature type="binding site" evidence="14">
    <location>
        <position position="165"/>
    </location>
    <ligand>
        <name>Zn(2+)</name>
        <dbReference type="ChEBI" id="CHEBI:29105"/>
        <label>2</label>
    </ligand>
</feature>
<dbReference type="InterPro" id="IPR008971">
    <property type="entry name" value="HSP40/DnaJ_pept-bd"/>
</dbReference>
<evidence type="ECO:0000256" key="7">
    <source>
        <dbReference type="ARBA" id="ARBA00022771"/>
    </source>
</evidence>
<feature type="binding site" evidence="14">
    <location>
        <position position="187"/>
    </location>
    <ligand>
        <name>Zn(2+)</name>
        <dbReference type="ChEBI" id="CHEBI:29105"/>
        <label>2</label>
    </ligand>
</feature>
<name>A0A7C1ZN11_DESA2</name>
<dbReference type="Gene3D" id="1.10.287.110">
    <property type="entry name" value="DnaJ domain"/>
    <property type="match status" value="1"/>
</dbReference>
<dbReference type="InterPro" id="IPR002939">
    <property type="entry name" value="DnaJ_C"/>
</dbReference>
<dbReference type="GO" id="GO:0006260">
    <property type="term" value="P:DNA replication"/>
    <property type="evidence" value="ECO:0007669"/>
    <property type="project" value="UniProtKB-KW"/>
</dbReference>
<dbReference type="PANTHER" id="PTHR43096">
    <property type="entry name" value="DNAJ HOMOLOG 1, MITOCHONDRIAL-RELATED"/>
    <property type="match status" value="1"/>
</dbReference>
<dbReference type="InterPro" id="IPR018253">
    <property type="entry name" value="DnaJ_domain_CS"/>
</dbReference>
<dbReference type="CDD" id="cd10747">
    <property type="entry name" value="DnaJ_C"/>
    <property type="match status" value="1"/>
</dbReference>